<dbReference type="SUPFAM" id="SSF47384">
    <property type="entry name" value="Homodimeric domain of signal transducing histidine kinase"/>
    <property type="match status" value="1"/>
</dbReference>
<dbReference type="SMART" id="SM00065">
    <property type="entry name" value="GAF"/>
    <property type="match status" value="2"/>
</dbReference>
<comment type="caution">
    <text evidence="17">The sequence shown here is derived from an EMBL/GenBank/DDBJ whole genome shotgun (WGS) entry which is preliminary data.</text>
</comment>
<dbReference type="InterPro" id="IPR001789">
    <property type="entry name" value="Sig_transdc_resp-reg_receiver"/>
</dbReference>
<sequence>MVFYCSFITMISSWPNLTGLACKLLLFSDVNLKWIVSYNNPKFPALGLALFGLIVFLAYHFFNIKNQLGNFIEKEKENETTQKEYLLYFLFFGINIILIEIINELFKIRPKSLLITNASIGFSFLLFYFITTKVDYLRKNVQFIFITLFLFFFIYIARNVILLPNDITPILSFVVAFYFSYTIIKPIKLYWLYTAFVFLFLIDATVSQLISLKTSVVLINFSIIVFIANYVKYAVLLNVNDKFRFSNEIVHKGNSLTIATNRKGEILFCSETITNILGYSPDEVMGMGFWNLTEDAEFIGEEYHLTYTDDKLYIRKLKCKNGEYKYIQWKDKKFSEDLIIGIGQDITEQINTRDLYKNLIQTATDLIFETDDDGNFTFINDFAISSLGYSESEIISHNYSEFIRIDYTINTMNFYENLEENLKKKENDFPAIEIPLLKKDKEELWVSLKVIIHKNDVGQIVGYAGIARDITKLKNIENENKIRQEKIENYNTISKKLSTTNFSNYNDIDSVVELIIKEAAIVSKANRVSYWKYSKDIITCTNLFSSDNHKLEKKKILKRETYPIYFNSIKNKTIINAPDVFNHLEISEFTKEAFLVNDIKSMLDVPIFTNGQLTGIICFESTKNKRIWDNEDINFARTISDIISLAISSQMRLMTEKKLEFKSQLLSALALCTEKFLLSKSTAKMFEETFEIIGKATKVDHMFYYEKNYETNLVSQKYKWAREGITNQITKLQGFTSDNLHEIFNQAQNKKILNTLTRKLKDSFFKELLIANEIKSILILPLYINDEFTGFIGFDDCTNEKKWTEDEIYILQSLANNISSTLERNRNETRIHESEEKFKLIANNIPGTVYLSKFDELATKVFLSDEIENLTGYPKAEFLEKGLSFISLMHPEDRKNIINNQISDLQKAIPIHSVYRIKRKSGEYIWVEEFGDVIKKGNAIAFVGGIYFDITSKKETEDAIKAKQLAEAANKSKSDFLANMSHEIRTPLNGIIGFTNLLMKTNLQEIQQKYMITVNQSAQSLLNIINDILDFSKIEAGKLELNIDKYDIREVLNQVVDLILYESNLKKLTLELNINEDVPNCFYIDVLRIKQILINLLANAVKFTEKGTIKLNVSVLDKINDTYTIRFSVSDTGIGILEENKKRIFQAFSQEDSSTTRKFGGTGLGLTISNKLLSLMDSHLKLESKANIGSTFYFDLDIKSCDTYEPYIFINETESNNNTSILSKDQLTKEIKFLIVEDNNVNRLLLRATIKNLFVNAIIYDAENGEEAVKLHKVINPDIIFMDIQMPIMNGYEATKAIRKLKSGKKTPIIAVTAGAEKDEKQNCINAGMTGYISKPIIKGSIEKAIIKSIS</sequence>
<dbReference type="PROSITE" id="PS50110">
    <property type="entry name" value="RESPONSE_REGULATORY"/>
    <property type="match status" value="1"/>
</dbReference>
<dbReference type="PANTHER" id="PTHR45339:SF1">
    <property type="entry name" value="HYBRID SIGNAL TRANSDUCTION HISTIDINE KINASE J"/>
    <property type="match status" value="1"/>
</dbReference>
<dbReference type="CDD" id="cd00082">
    <property type="entry name" value="HisKA"/>
    <property type="match status" value="1"/>
</dbReference>
<dbReference type="InterPro" id="IPR035965">
    <property type="entry name" value="PAS-like_dom_sf"/>
</dbReference>
<gene>
    <name evidence="17" type="ORF">IW20_20480</name>
</gene>
<keyword evidence="4" id="KW-0808">Transferase</keyword>
<evidence type="ECO:0000256" key="7">
    <source>
        <dbReference type="ARBA" id="ARBA00022840"/>
    </source>
</evidence>
<dbReference type="GO" id="GO:0000155">
    <property type="term" value="F:phosphorelay sensor kinase activity"/>
    <property type="evidence" value="ECO:0007669"/>
    <property type="project" value="InterPro"/>
</dbReference>
<dbReference type="InterPro" id="IPR036097">
    <property type="entry name" value="HisK_dim/P_sf"/>
</dbReference>
<dbReference type="Pfam" id="PF08447">
    <property type="entry name" value="PAS_3"/>
    <property type="match status" value="1"/>
</dbReference>
<feature type="transmembrane region" description="Helical" evidence="12">
    <location>
        <begin position="43"/>
        <end position="64"/>
    </location>
</feature>
<accession>A0A086A2F3</accession>
<feature type="domain" description="PAS" evidence="15">
    <location>
        <begin position="352"/>
        <end position="425"/>
    </location>
</feature>
<dbReference type="NCBIfam" id="TIGR00229">
    <property type="entry name" value="sensory_box"/>
    <property type="match status" value="3"/>
</dbReference>
<keyword evidence="12" id="KW-0472">Membrane</keyword>
<dbReference type="InterPro" id="IPR011006">
    <property type="entry name" value="CheY-like_superfamily"/>
</dbReference>
<dbReference type="SUPFAM" id="SSF55785">
    <property type="entry name" value="PYP-like sensor domain (PAS domain)"/>
    <property type="match status" value="3"/>
</dbReference>
<dbReference type="InterPro" id="IPR029016">
    <property type="entry name" value="GAF-like_dom_sf"/>
</dbReference>
<dbReference type="Gene3D" id="3.30.565.10">
    <property type="entry name" value="Histidine kinase-like ATPase, C-terminal domain"/>
    <property type="match status" value="1"/>
</dbReference>
<dbReference type="FunFam" id="3.30.565.10:FF:000010">
    <property type="entry name" value="Sensor histidine kinase RcsC"/>
    <property type="match status" value="1"/>
</dbReference>
<dbReference type="InterPro" id="IPR000014">
    <property type="entry name" value="PAS"/>
</dbReference>
<dbReference type="InterPro" id="IPR003661">
    <property type="entry name" value="HisK_dim/P_dom"/>
</dbReference>
<proteinExistence type="predicted"/>
<evidence type="ECO:0000256" key="4">
    <source>
        <dbReference type="ARBA" id="ARBA00022679"/>
    </source>
</evidence>
<evidence type="ECO:0000313" key="17">
    <source>
        <dbReference type="EMBL" id="KFF10867.1"/>
    </source>
</evidence>
<dbReference type="InterPro" id="IPR003594">
    <property type="entry name" value="HATPase_dom"/>
</dbReference>
<comment type="catalytic activity">
    <reaction evidence="1">
        <text>ATP + protein L-histidine = ADP + protein N-phospho-L-histidine.</text>
        <dbReference type="EC" id="2.7.13.3"/>
    </reaction>
</comment>
<dbReference type="InterPro" id="IPR036890">
    <property type="entry name" value="HATPase_C_sf"/>
</dbReference>
<feature type="domain" description="PAC" evidence="16">
    <location>
        <begin position="430"/>
        <end position="482"/>
    </location>
</feature>
<dbReference type="Pfam" id="PF02518">
    <property type="entry name" value="HATPase_c"/>
    <property type="match status" value="1"/>
</dbReference>
<evidence type="ECO:0000256" key="9">
    <source>
        <dbReference type="ARBA" id="ARBA00064003"/>
    </source>
</evidence>
<dbReference type="PROSITE" id="PS50109">
    <property type="entry name" value="HIS_KIN"/>
    <property type="match status" value="1"/>
</dbReference>
<evidence type="ECO:0000256" key="8">
    <source>
        <dbReference type="ARBA" id="ARBA00023012"/>
    </source>
</evidence>
<dbReference type="eggNOG" id="COG2203">
    <property type="taxonomic scope" value="Bacteria"/>
</dbReference>
<keyword evidence="8" id="KW-0902">Two-component regulatory system</keyword>
<evidence type="ECO:0000259" key="13">
    <source>
        <dbReference type="PROSITE" id="PS50109"/>
    </source>
</evidence>
<dbReference type="PANTHER" id="PTHR45339">
    <property type="entry name" value="HYBRID SIGNAL TRANSDUCTION HISTIDINE KINASE J"/>
    <property type="match status" value="1"/>
</dbReference>
<evidence type="ECO:0000256" key="10">
    <source>
        <dbReference type="ARBA" id="ARBA00068150"/>
    </source>
</evidence>
<dbReference type="CDD" id="cd17546">
    <property type="entry name" value="REC_hyHK_CKI1_RcsC-like"/>
    <property type="match status" value="1"/>
</dbReference>
<dbReference type="Gene3D" id="3.40.50.2300">
    <property type="match status" value="1"/>
</dbReference>
<dbReference type="EC" id="2.7.13.3" evidence="2"/>
<dbReference type="SMART" id="SM00091">
    <property type="entry name" value="PAS"/>
    <property type="match status" value="3"/>
</dbReference>
<dbReference type="InterPro" id="IPR005467">
    <property type="entry name" value="His_kinase_dom"/>
</dbReference>
<feature type="domain" description="Response regulatory" evidence="14">
    <location>
        <begin position="1232"/>
        <end position="1350"/>
    </location>
</feature>
<feature type="transmembrane region" description="Helical" evidence="12">
    <location>
        <begin position="167"/>
        <end position="184"/>
    </location>
</feature>
<dbReference type="Proteomes" id="UP000028712">
    <property type="component" value="Unassembled WGS sequence"/>
</dbReference>
<feature type="modified residue" description="4-aspartylphosphate" evidence="11">
    <location>
        <position position="1283"/>
    </location>
</feature>
<dbReference type="PRINTS" id="PR00344">
    <property type="entry name" value="BCTRLSENSOR"/>
</dbReference>
<keyword evidence="12" id="KW-0812">Transmembrane</keyword>
<keyword evidence="12" id="KW-1133">Transmembrane helix</keyword>
<dbReference type="SUPFAM" id="SSF55874">
    <property type="entry name" value="ATPase domain of HSP90 chaperone/DNA topoisomerase II/histidine kinase"/>
    <property type="match status" value="1"/>
</dbReference>
<feature type="transmembrane region" description="Helical" evidence="12">
    <location>
        <begin position="143"/>
        <end position="161"/>
    </location>
</feature>
<evidence type="ECO:0000259" key="15">
    <source>
        <dbReference type="PROSITE" id="PS50112"/>
    </source>
</evidence>
<keyword evidence="5" id="KW-0547">Nucleotide-binding</keyword>
<dbReference type="InterPro" id="IPR000700">
    <property type="entry name" value="PAS-assoc_C"/>
</dbReference>
<evidence type="ECO:0000259" key="14">
    <source>
        <dbReference type="PROSITE" id="PS50110"/>
    </source>
</evidence>
<dbReference type="SMART" id="SM00387">
    <property type="entry name" value="HATPase_c"/>
    <property type="match status" value="1"/>
</dbReference>
<keyword evidence="6 17" id="KW-0418">Kinase</keyword>
<evidence type="ECO:0000259" key="16">
    <source>
        <dbReference type="PROSITE" id="PS50113"/>
    </source>
</evidence>
<dbReference type="SUPFAM" id="SSF55781">
    <property type="entry name" value="GAF domain-like"/>
    <property type="match status" value="2"/>
</dbReference>
<dbReference type="InterPro" id="IPR003018">
    <property type="entry name" value="GAF"/>
</dbReference>
<dbReference type="SMART" id="SM00448">
    <property type="entry name" value="REC"/>
    <property type="match status" value="1"/>
</dbReference>
<feature type="transmembrane region" description="Helical" evidence="12">
    <location>
        <begin position="85"/>
        <end position="106"/>
    </location>
</feature>
<dbReference type="Pfam" id="PF13426">
    <property type="entry name" value="PAS_9"/>
    <property type="match status" value="2"/>
</dbReference>
<dbReference type="CDD" id="cd16922">
    <property type="entry name" value="HATPase_EvgS-ArcB-TorS-like"/>
    <property type="match status" value="1"/>
</dbReference>
<evidence type="ECO:0000256" key="2">
    <source>
        <dbReference type="ARBA" id="ARBA00012438"/>
    </source>
</evidence>
<comment type="subunit">
    <text evidence="9">At low DSF concentrations, interacts with RpfF.</text>
</comment>
<feature type="domain" description="PAS" evidence="15">
    <location>
        <begin position="834"/>
        <end position="912"/>
    </location>
</feature>
<dbReference type="GO" id="GO:0005524">
    <property type="term" value="F:ATP binding"/>
    <property type="evidence" value="ECO:0007669"/>
    <property type="project" value="UniProtKB-KW"/>
</dbReference>
<organism evidence="17 18">
    <name type="scientific">Flavobacterium hydatis</name>
    <name type="common">Cytophaga aquatilis</name>
    <dbReference type="NCBI Taxonomy" id="991"/>
    <lineage>
        <taxon>Bacteria</taxon>
        <taxon>Pseudomonadati</taxon>
        <taxon>Bacteroidota</taxon>
        <taxon>Flavobacteriia</taxon>
        <taxon>Flavobacteriales</taxon>
        <taxon>Flavobacteriaceae</taxon>
        <taxon>Flavobacterium</taxon>
    </lineage>
</organism>
<evidence type="ECO:0000256" key="3">
    <source>
        <dbReference type="ARBA" id="ARBA00022553"/>
    </source>
</evidence>
<reference evidence="17 18" key="1">
    <citation type="submission" date="2014-07" db="EMBL/GenBank/DDBJ databases">
        <title>Genome of Flavobacterium hydatis DSM 2063.</title>
        <authorList>
            <person name="Pipes S.E."/>
            <person name="Stropko S.J."/>
            <person name="Newman J.D."/>
        </authorList>
    </citation>
    <scope>NUCLEOTIDE SEQUENCE [LARGE SCALE GENOMIC DNA]</scope>
    <source>
        <strain evidence="17 18">DSM 2063</strain>
    </source>
</reference>
<dbReference type="Pfam" id="PF01590">
    <property type="entry name" value="GAF"/>
    <property type="match status" value="2"/>
</dbReference>
<dbReference type="Gene3D" id="3.30.450.40">
    <property type="match status" value="2"/>
</dbReference>
<evidence type="ECO:0000313" key="18">
    <source>
        <dbReference type="Proteomes" id="UP000028712"/>
    </source>
</evidence>
<dbReference type="Gene3D" id="1.10.287.130">
    <property type="match status" value="1"/>
</dbReference>
<evidence type="ECO:0000256" key="5">
    <source>
        <dbReference type="ARBA" id="ARBA00022741"/>
    </source>
</evidence>
<dbReference type="FunFam" id="1.10.287.130:FF:000002">
    <property type="entry name" value="Two-component osmosensing histidine kinase"/>
    <property type="match status" value="1"/>
</dbReference>
<dbReference type="InterPro" id="IPR004358">
    <property type="entry name" value="Sig_transdc_His_kin-like_C"/>
</dbReference>
<dbReference type="Pfam" id="PF00512">
    <property type="entry name" value="HisKA"/>
    <property type="match status" value="1"/>
</dbReference>
<evidence type="ECO:0000256" key="12">
    <source>
        <dbReference type="SAM" id="Phobius"/>
    </source>
</evidence>
<feature type="transmembrane region" description="Helical" evidence="12">
    <location>
        <begin position="191"/>
        <end position="210"/>
    </location>
</feature>
<dbReference type="CDD" id="cd00130">
    <property type="entry name" value="PAS"/>
    <property type="match status" value="3"/>
</dbReference>
<dbReference type="eggNOG" id="COG2202">
    <property type="taxonomic scope" value="Bacteria"/>
</dbReference>
<dbReference type="Gene3D" id="3.30.450.20">
    <property type="entry name" value="PAS domain"/>
    <property type="match status" value="3"/>
</dbReference>
<dbReference type="SUPFAM" id="SSF52172">
    <property type="entry name" value="CheY-like"/>
    <property type="match status" value="1"/>
</dbReference>
<dbReference type="InterPro" id="IPR013655">
    <property type="entry name" value="PAS_fold_3"/>
</dbReference>
<keyword evidence="3 11" id="KW-0597">Phosphoprotein</keyword>
<dbReference type="SMART" id="SM00388">
    <property type="entry name" value="HisKA"/>
    <property type="match status" value="1"/>
</dbReference>
<protein>
    <recommendedName>
        <fullName evidence="10">Sensory/regulatory protein RpfC</fullName>
        <ecNumber evidence="2">2.7.13.3</ecNumber>
    </recommendedName>
</protein>
<feature type="domain" description="PAS" evidence="15">
    <location>
        <begin position="258"/>
        <end position="286"/>
    </location>
</feature>
<dbReference type="InterPro" id="IPR001610">
    <property type="entry name" value="PAC"/>
</dbReference>
<dbReference type="Pfam" id="PF00072">
    <property type="entry name" value="Response_reg"/>
    <property type="match status" value="1"/>
</dbReference>
<name>A0A086A2F3_FLAHY</name>
<dbReference type="PROSITE" id="PS50113">
    <property type="entry name" value="PAC"/>
    <property type="match status" value="1"/>
</dbReference>
<dbReference type="STRING" id="991.IW20_20480"/>
<evidence type="ECO:0000256" key="6">
    <source>
        <dbReference type="ARBA" id="ARBA00022777"/>
    </source>
</evidence>
<dbReference type="eggNOG" id="COG2205">
    <property type="taxonomic scope" value="Bacteria"/>
</dbReference>
<feature type="domain" description="Histidine kinase" evidence="13">
    <location>
        <begin position="979"/>
        <end position="1200"/>
    </location>
</feature>
<evidence type="ECO:0000256" key="1">
    <source>
        <dbReference type="ARBA" id="ARBA00000085"/>
    </source>
</evidence>
<dbReference type="EMBL" id="JPRM01000037">
    <property type="protein sequence ID" value="KFF10867.1"/>
    <property type="molecule type" value="Genomic_DNA"/>
</dbReference>
<dbReference type="PROSITE" id="PS50112">
    <property type="entry name" value="PAS"/>
    <property type="match status" value="3"/>
</dbReference>
<feature type="transmembrane region" description="Helical" evidence="12">
    <location>
        <begin position="112"/>
        <end position="131"/>
    </location>
</feature>
<keyword evidence="7" id="KW-0067">ATP-binding</keyword>
<evidence type="ECO:0000256" key="11">
    <source>
        <dbReference type="PROSITE-ProRule" id="PRU00169"/>
    </source>
</evidence>
<dbReference type="SMART" id="SM00086">
    <property type="entry name" value="PAC"/>
    <property type="match status" value="3"/>
</dbReference>